<name>A0ABC8RZ25_9AQUA</name>
<evidence type="ECO:0000259" key="1">
    <source>
        <dbReference type="SMART" id="SM00256"/>
    </source>
</evidence>
<dbReference type="EMBL" id="CAUOFW020001859">
    <property type="protein sequence ID" value="CAK9149291.1"/>
    <property type="molecule type" value="Genomic_DNA"/>
</dbReference>
<dbReference type="SMART" id="SM00256">
    <property type="entry name" value="FBOX"/>
    <property type="match status" value="1"/>
</dbReference>
<dbReference type="InterPro" id="IPR036047">
    <property type="entry name" value="F-box-like_dom_sf"/>
</dbReference>
<gene>
    <name evidence="2" type="ORF">ILEXP_LOCUS17334</name>
</gene>
<dbReference type="Pfam" id="PF08268">
    <property type="entry name" value="FBA_3"/>
    <property type="match status" value="1"/>
</dbReference>
<dbReference type="SUPFAM" id="SSF81383">
    <property type="entry name" value="F-box domain"/>
    <property type="match status" value="1"/>
</dbReference>
<dbReference type="AlphaFoldDB" id="A0ABC8RZ25"/>
<dbReference type="InterPro" id="IPR013187">
    <property type="entry name" value="F-box-assoc_dom_typ3"/>
</dbReference>
<dbReference type="PANTHER" id="PTHR31111">
    <property type="entry name" value="BNAA05G37150D PROTEIN-RELATED"/>
    <property type="match status" value="1"/>
</dbReference>
<evidence type="ECO:0000313" key="3">
    <source>
        <dbReference type="Proteomes" id="UP001642360"/>
    </source>
</evidence>
<reference evidence="2 3" key="1">
    <citation type="submission" date="2024-02" db="EMBL/GenBank/DDBJ databases">
        <authorList>
            <person name="Vignale AGUSTIN F."/>
            <person name="Sosa J E."/>
            <person name="Modenutti C."/>
        </authorList>
    </citation>
    <scope>NUCLEOTIDE SEQUENCE [LARGE SCALE GENOMIC DNA]</scope>
</reference>
<accession>A0ABC8RZ25</accession>
<sequence>MKTLKKHSRVNIDHDHHGSCIRLPEDIMFHHILTRLPVKSLVGFRCVSKSWCSFLTSNNPSFIDLHLSRSQSCLATTTNLLMSGYDKQLQRECLLLTDLEGGGRATRLLMAADTIENERLLLSENINGLVCWHNTRCAYICNPSTRELVKLPIIPQTTRRIDSYNFGFDPSSKEFKVLNFRISWTGNGATCESFHIFTLGSDSWRRIHPALPFVFSDNLPWGLFSLINAVCLNGALHWIHEDMATILVFDLKDEKFRVIPLSSDVLLHASQNILLQVDGNLVVVCIRHGLNYYENMEMEMEIEILTLEDYQNEIWIKESIINPFRWDRDNFDDYVIPAVGKILLKRKTLFKNVSSGEVHLEDFCYDIKHKSLTSIRIPELSEGWLSPVHGFTNHIESIFSLSSQQTKALSKSGN</sequence>
<dbReference type="PANTHER" id="PTHR31111:SF138">
    <property type="entry name" value="F-BOX ASSOCIATED DOMAIN-CONTAINING PROTEIN"/>
    <property type="match status" value="1"/>
</dbReference>
<comment type="caution">
    <text evidence="2">The sequence shown here is derived from an EMBL/GenBank/DDBJ whole genome shotgun (WGS) entry which is preliminary data.</text>
</comment>
<dbReference type="Proteomes" id="UP001642360">
    <property type="component" value="Unassembled WGS sequence"/>
</dbReference>
<evidence type="ECO:0000313" key="2">
    <source>
        <dbReference type="EMBL" id="CAK9149291.1"/>
    </source>
</evidence>
<dbReference type="Gene3D" id="1.20.1280.50">
    <property type="match status" value="1"/>
</dbReference>
<dbReference type="NCBIfam" id="TIGR01640">
    <property type="entry name" value="F_box_assoc_1"/>
    <property type="match status" value="1"/>
</dbReference>
<dbReference type="InterPro" id="IPR017451">
    <property type="entry name" value="F-box-assoc_interact_dom"/>
</dbReference>
<feature type="domain" description="F-box" evidence="1">
    <location>
        <begin position="23"/>
        <end position="64"/>
    </location>
</feature>
<dbReference type="Pfam" id="PF00646">
    <property type="entry name" value="F-box"/>
    <property type="match status" value="1"/>
</dbReference>
<organism evidence="2 3">
    <name type="scientific">Ilex paraguariensis</name>
    <name type="common">yerba mate</name>
    <dbReference type="NCBI Taxonomy" id="185542"/>
    <lineage>
        <taxon>Eukaryota</taxon>
        <taxon>Viridiplantae</taxon>
        <taxon>Streptophyta</taxon>
        <taxon>Embryophyta</taxon>
        <taxon>Tracheophyta</taxon>
        <taxon>Spermatophyta</taxon>
        <taxon>Magnoliopsida</taxon>
        <taxon>eudicotyledons</taxon>
        <taxon>Gunneridae</taxon>
        <taxon>Pentapetalae</taxon>
        <taxon>asterids</taxon>
        <taxon>campanulids</taxon>
        <taxon>Aquifoliales</taxon>
        <taxon>Aquifoliaceae</taxon>
        <taxon>Ilex</taxon>
    </lineage>
</organism>
<dbReference type="InterPro" id="IPR001810">
    <property type="entry name" value="F-box_dom"/>
</dbReference>
<protein>
    <recommendedName>
        <fullName evidence="1">F-box domain-containing protein</fullName>
    </recommendedName>
</protein>
<keyword evidence="3" id="KW-1185">Reference proteome</keyword>
<proteinExistence type="predicted"/>